<keyword evidence="1" id="KW-0472">Membrane</keyword>
<dbReference type="EMBL" id="QPKV01000014">
    <property type="protein sequence ID" value="RDC54329.1"/>
    <property type="molecule type" value="Genomic_DNA"/>
</dbReference>
<sequence length="95" mass="10541">MVRYPIYKGLQKPLIYRGFRGKFIAWGIGSLVIGLISGGIISALSNMYLGGLFTILNASAGLFYTFHKQKGGLYSRTLHRGVMIHPIPFQKSYAT</sequence>
<evidence type="ECO:0000313" key="3">
    <source>
        <dbReference type="Proteomes" id="UP000253961"/>
    </source>
</evidence>
<evidence type="ECO:0000313" key="2">
    <source>
        <dbReference type="EMBL" id="RDC54329.1"/>
    </source>
</evidence>
<reference evidence="2 3" key="1">
    <citation type="submission" date="2018-07" db="EMBL/GenBank/DDBJ databases">
        <title>Pedobacter sp. nov., isolated from soil.</title>
        <authorList>
            <person name="Zhou L.Y."/>
            <person name="Du Z.J."/>
        </authorList>
    </citation>
    <scope>NUCLEOTIDE SEQUENCE [LARGE SCALE GENOMIC DNA]</scope>
    <source>
        <strain evidence="2 3">JDX94</strain>
    </source>
</reference>
<dbReference type="AlphaFoldDB" id="A0A369PUD5"/>
<accession>A0A369PUD5</accession>
<feature type="transmembrane region" description="Helical" evidence="1">
    <location>
        <begin position="47"/>
        <end position="66"/>
    </location>
</feature>
<organism evidence="2 3">
    <name type="scientific">Pedobacter chinensis</name>
    <dbReference type="NCBI Taxonomy" id="2282421"/>
    <lineage>
        <taxon>Bacteria</taxon>
        <taxon>Pseudomonadati</taxon>
        <taxon>Bacteroidota</taxon>
        <taxon>Sphingobacteriia</taxon>
        <taxon>Sphingobacteriales</taxon>
        <taxon>Sphingobacteriaceae</taxon>
        <taxon>Pedobacter</taxon>
    </lineage>
</organism>
<keyword evidence="3" id="KW-1185">Reference proteome</keyword>
<gene>
    <name evidence="2" type="ORF">DU508_21650</name>
</gene>
<keyword evidence="1" id="KW-0812">Transmembrane</keyword>
<dbReference type="Proteomes" id="UP000253961">
    <property type="component" value="Unassembled WGS sequence"/>
</dbReference>
<keyword evidence="1" id="KW-1133">Transmembrane helix</keyword>
<dbReference type="RefSeq" id="WP_115404756.1">
    <property type="nucleotide sequence ID" value="NZ_QPKV01000014.1"/>
</dbReference>
<feature type="transmembrane region" description="Helical" evidence="1">
    <location>
        <begin position="21"/>
        <end position="41"/>
    </location>
</feature>
<evidence type="ECO:0000256" key="1">
    <source>
        <dbReference type="SAM" id="Phobius"/>
    </source>
</evidence>
<proteinExistence type="predicted"/>
<name>A0A369PUD5_9SPHI</name>
<dbReference type="OrthoDB" id="1048241at2"/>
<comment type="caution">
    <text evidence="2">The sequence shown here is derived from an EMBL/GenBank/DDBJ whole genome shotgun (WGS) entry which is preliminary data.</text>
</comment>
<protein>
    <submittedName>
        <fullName evidence="2">DUF4133 domain-containing protein</fullName>
    </submittedName>
</protein>